<dbReference type="Proteomes" id="UP001501729">
    <property type="component" value="Unassembled WGS sequence"/>
</dbReference>
<evidence type="ECO:0000313" key="1">
    <source>
        <dbReference type="EMBL" id="GAA5041959.1"/>
    </source>
</evidence>
<protein>
    <submittedName>
        <fullName evidence="1">Uncharacterized protein</fullName>
    </submittedName>
</protein>
<dbReference type="InterPro" id="IPR036280">
    <property type="entry name" value="Multihaem_cyt_sf"/>
</dbReference>
<evidence type="ECO:0000313" key="2">
    <source>
        <dbReference type="Proteomes" id="UP001501729"/>
    </source>
</evidence>
<dbReference type="GeneID" id="68615163"/>
<dbReference type="AlphaFoldDB" id="A0AAV3UBJ6"/>
<gene>
    <name evidence="1" type="ORF">GCM10025751_04770</name>
</gene>
<dbReference type="EMBL" id="BAABKX010000001">
    <property type="protein sequence ID" value="GAA5041959.1"/>
    <property type="molecule type" value="Genomic_DNA"/>
</dbReference>
<comment type="caution">
    <text evidence="1">The sequence shown here is derived from an EMBL/GenBank/DDBJ whole genome shotgun (WGS) entry which is preliminary data.</text>
</comment>
<dbReference type="SUPFAM" id="SSF48695">
    <property type="entry name" value="Multiheme cytochromes"/>
    <property type="match status" value="1"/>
</dbReference>
<accession>A0AAV3UBJ6</accession>
<name>A0AAV3UBJ6_9EURY</name>
<proteinExistence type="predicted"/>
<keyword evidence="2" id="KW-1185">Reference proteome</keyword>
<dbReference type="RefSeq" id="WP_227775279.1">
    <property type="nucleotide sequence ID" value="NZ_BAABKX010000001.1"/>
</dbReference>
<sequence length="181" mass="20037">MSDEPLADGLWKLPERGQSAIHHVDGKAAQLRACAGCHQPMLYRLTPNLPDVIRMGCRVCHELTPLHYLAGRGLVSVTLRKCQHCGKLGHIRVPAGWEKRMVVFGPCRHCEKVTRLAPFNTDIGTMPLEPAVFRTPTETDPSDGPFGEIVSTMEGPEIIKEEREFEQAHRAIADGGDHDAK</sequence>
<reference evidence="1 2" key="1">
    <citation type="journal article" date="2019" name="Int. J. Syst. Evol. Microbiol.">
        <title>The Global Catalogue of Microorganisms (GCM) 10K type strain sequencing project: providing services to taxonomists for standard genome sequencing and annotation.</title>
        <authorList>
            <consortium name="The Broad Institute Genomics Platform"/>
            <consortium name="The Broad Institute Genome Sequencing Center for Infectious Disease"/>
            <person name="Wu L."/>
            <person name="Ma J."/>
        </authorList>
    </citation>
    <scope>NUCLEOTIDE SEQUENCE [LARGE SCALE GENOMIC DNA]</scope>
    <source>
        <strain evidence="1 2">JCM 17504</strain>
    </source>
</reference>
<organism evidence="1 2">
    <name type="scientific">Haladaptatus pallidirubidus</name>
    <dbReference type="NCBI Taxonomy" id="1008152"/>
    <lineage>
        <taxon>Archaea</taxon>
        <taxon>Methanobacteriati</taxon>
        <taxon>Methanobacteriota</taxon>
        <taxon>Stenosarchaea group</taxon>
        <taxon>Halobacteria</taxon>
        <taxon>Halobacteriales</taxon>
        <taxon>Haladaptataceae</taxon>
        <taxon>Haladaptatus</taxon>
    </lineage>
</organism>